<gene>
    <name evidence="2" type="ORF">ES332_D13G087300v1</name>
</gene>
<dbReference type="GO" id="GO:0005743">
    <property type="term" value="C:mitochondrial inner membrane"/>
    <property type="evidence" value="ECO:0007669"/>
    <property type="project" value="InterPro"/>
</dbReference>
<dbReference type="AlphaFoldDB" id="A0A5D2HUP1"/>
<feature type="coiled-coil region" evidence="1">
    <location>
        <begin position="68"/>
        <end position="114"/>
    </location>
</feature>
<proteinExistence type="predicted"/>
<name>A0A5D2HUP1_GOSTO</name>
<dbReference type="InterPro" id="IPR044202">
    <property type="entry name" value="LETM1/MDM38-like"/>
</dbReference>
<keyword evidence="1" id="KW-0175">Coiled coil</keyword>
<protein>
    <submittedName>
        <fullName evidence="2">Uncharacterized protein</fullName>
    </submittedName>
</protein>
<keyword evidence="3" id="KW-1185">Reference proteome</keyword>
<evidence type="ECO:0000313" key="2">
    <source>
        <dbReference type="EMBL" id="TYH33847.1"/>
    </source>
</evidence>
<reference evidence="2 3" key="1">
    <citation type="submission" date="2019-07" db="EMBL/GenBank/DDBJ databases">
        <title>WGS assembly of Gossypium tomentosum.</title>
        <authorList>
            <person name="Chen Z.J."/>
            <person name="Sreedasyam A."/>
            <person name="Ando A."/>
            <person name="Song Q."/>
            <person name="De L."/>
            <person name="Hulse-Kemp A."/>
            <person name="Ding M."/>
            <person name="Ye W."/>
            <person name="Kirkbride R."/>
            <person name="Jenkins J."/>
            <person name="Plott C."/>
            <person name="Lovell J."/>
            <person name="Lin Y.-M."/>
            <person name="Vaughn R."/>
            <person name="Liu B."/>
            <person name="Li W."/>
            <person name="Simpson S."/>
            <person name="Scheffler B."/>
            <person name="Saski C."/>
            <person name="Grover C."/>
            <person name="Hu G."/>
            <person name="Conover J."/>
            <person name="Carlson J."/>
            <person name="Shu S."/>
            <person name="Boston L."/>
            <person name="Williams M."/>
            <person name="Peterson D."/>
            <person name="Mcgee K."/>
            <person name="Jones D."/>
            <person name="Wendel J."/>
            <person name="Stelly D."/>
            <person name="Grimwood J."/>
            <person name="Schmutz J."/>
        </authorList>
    </citation>
    <scope>NUCLEOTIDE SEQUENCE [LARGE SCALE GENOMIC DNA]</scope>
    <source>
        <strain evidence="2">7179.01</strain>
    </source>
</reference>
<sequence>MENRKETTDGIPIQCLREGMAITANRAFTVSGKLKPEDVVQATLSSLPEEVVDTIGVTALLSEDSVSERRMKLEYLEMQEELIKEEEEKEEEDLARMKESKARKEDAIARALEKRDQLYEISCALAVLASASSVSREREEFLGLVNNEVQLIISLVLISWLILRVTIDEYREPEASRGKEKVVD</sequence>
<evidence type="ECO:0000256" key="1">
    <source>
        <dbReference type="SAM" id="Coils"/>
    </source>
</evidence>
<evidence type="ECO:0000313" key="3">
    <source>
        <dbReference type="Proteomes" id="UP000322667"/>
    </source>
</evidence>
<dbReference type="PANTHER" id="PTHR14009:SF31">
    <property type="entry name" value="MITOCHONDRIAL PROTON_CALCIUM EXCHANGER PROTEIN"/>
    <property type="match status" value="1"/>
</dbReference>
<organism evidence="2 3">
    <name type="scientific">Gossypium tomentosum</name>
    <name type="common">Hawaiian cotton</name>
    <name type="synonym">Gossypium sandvicense</name>
    <dbReference type="NCBI Taxonomy" id="34277"/>
    <lineage>
        <taxon>Eukaryota</taxon>
        <taxon>Viridiplantae</taxon>
        <taxon>Streptophyta</taxon>
        <taxon>Embryophyta</taxon>
        <taxon>Tracheophyta</taxon>
        <taxon>Spermatophyta</taxon>
        <taxon>Magnoliopsida</taxon>
        <taxon>eudicotyledons</taxon>
        <taxon>Gunneridae</taxon>
        <taxon>Pentapetalae</taxon>
        <taxon>rosids</taxon>
        <taxon>malvids</taxon>
        <taxon>Malvales</taxon>
        <taxon>Malvaceae</taxon>
        <taxon>Malvoideae</taxon>
        <taxon>Gossypium</taxon>
    </lineage>
</organism>
<accession>A0A5D2HUP1</accession>
<dbReference type="EMBL" id="CM017635">
    <property type="protein sequence ID" value="TYH33847.1"/>
    <property type="molecule type" value="Genomic_DNA"/>
</dbReference>
<dbReference type="Proteomes" id="UP000322667">
    <property type="component" value="Chromosome D13"/>
</dbReference>
<dbReference type="GO" id="GO:0030003">
    <property type="term" value="P:intracellular monoatomic cation homeostasis"/>
    <property type="evidence" value="ECO:0007669"/>
    <property type="project" value="TreeGrafter"/>
</dbReference>
<dbReference type="PANTHER" id="PTHR14009">
    <property type="entry name" value="LEUCINE ZIPPER-EF-HAND CONTAINING TRANSMEMBRANE PROTEIN"/>
    <property type="match status" value="1"/>
</dbReference>